<dbReference type="PROSITE" id="PS51911">
    <property type="entry name" value="C2_AIDA"/>
    <property type="match status" value="1"/>
</dbReference>
<dbReference type="Pfam" id="PF08910">
    <property type="entry name" value="Aida_N"/>
    <property type="match status" value="1"/>
</dbReference>
<dbReference type="Gene3D" id="1.20.120.360">
    <property type="entry name" value="Axin interactor, dorsalization-associated protein, N-terminal domain"/>
    <property type="match status" value="1"/>
</dbReference>
<dbReference type="PANTHER" id="PTHR28654:SF1">
    <property type="entry name" value="AXIN INTERACTOR, DORSALIZATION-ASSOCIATED PROTEIN"/>
    <property type="match status" value="1"/>
</dbReference>
<dbReference type="InterPro" id="IPR036818">
    <property type="entry name" value="AIDA_N_sf"/>
</dbReference>
<protein>
    <submittedName>
        <fullName evidence="4">DgyrCDS11679</fullName>
    </submittedName>
</protein>
<dbReference type="InterPro" id="IPR035892">
    <property type="entry name" value="C2_domain_sf"/>
</dbReference>
<dbReference type="AlphaFoldDB" id="A0A7I8W510"/>
<evidence type="ECO:0000259" key="3">
    <source>
        <dbReference type="PROSITE" id="PS51911"/>
    </source>
</evidence>
<reference evidence="4 5" key="1">
    <citation type="submission" date="2020-08" db="EMBL/GenBank/DDBJ databases">
        <authorList>
            <person name="Hejnol A."/>
        </authorList>
    </citation>
    <scope>NUCLEOTIDE SEQUENCE [LARGE SCALE GENOMIC DNA]</scope>
</reference>
<evidence type="ECO:0000256" key="2">
    <source>
        <dbReference type="ARBA" id="ARBA00022473"/>
    </source>
</evidence>
<dbReference type="GO" id="GO:0016020">
    <property type="term" value="C:membrane"/>
    <property type="evidence" value="ECO:0007669"/>
    <property type="project" value="TreeGrafter"/>
</dbReference>
<keyword evidence="2" id="KW-0217">Developmental protein</keyword>
<dbReference type="OrthoDB" id="428576at2759"/>
<feature type="domain" description="C2 Aida-type" evidence="3">
    <location>
        <begin position="140"/>
        <end position="287"/>
    </location>
</feature>
<accession>A0A7I8W510</accession>
<dbReference type="PANTHER" id="PTHR28654">
    <property type="entry name" value="AXIN INTERACTOR, DORSALIZATION-ASSOCIATED PROTEIN"/>
    <property type="match status" value="1"/>
</dbReference>
<dbReference type="EMBL" id="CAJFCJ010000019">
    <property type="protein sequence ID" value="CAD5123321.1"/>
    <property type="molecule type" value="Genomic_DNA"/>
</dbReference>
<proteinExistence type="inferred from homology"/>
<evidence type="ECO:0000313" key="5">
    <source>
        <dbReference type="Proteomes" id="UP000549394"/>
    </source>
</evidence>
<comment type="similarity">
    <text evidence="1">Belongs to the AIDA family.</text>
</comment>
<dbReference type="GO" id="GO:0035091">
    <property type="term" value="F:phosphatidylinositol binding"/>
    <property type="evidence" value="ECO:0007669"/>
    <property type="project" value="TreeGrafter"/>
</dbReference>
<dbReference type="SUPFAM" id="SSF109779">
    <property type="entry name" value="Domain from hypothetical 2610208m17rik protein"/>
    <property type="match status" value="1"/>
</dbReference>
<dbReference type="Gene3D" id="2.60.40.150">
    <property type="entry name" value="C2 domain"/>
    <property type="match status" value="1"/>
</dbReference>
<dbReference type="InterPro" id="IPR025939">
    <property type="entry name" value="Aida_C"/>
</dbReference>
<dbReference type="InterPro" id="IPR023421">
    <property type="entry name" value="AIDA_N"/>
</dbReference>
<comment type="caution">
    <text evidence="4">The sequence shown here is derived from an EMBL/GenBank/DDBJ whole genome shotgun (WGS) entry which is preliminary data.</text>
</comment>
<evidence type="ECO:0000313" key="4">
    <source>
        <dbReference type="EMBL" id="CAD5123321.1"/>
    </source>
</evidence>
<gene>
    <name evidence="4" type="ORF">DGYR_LOCUS11008</name>
</gene>
<keyword evidence="5" id="KW-1185">Reference proteome</keyword>
<name>A0A7I8W510_9ANNE</name>
<dbReference type="Proteomes" id="UP000549394">
    <property type="component" value="Unassembled WGS sequence"/>
</dbReference>
<organism evidence="4 5">
    <name type="scientific">Dimorphilus gyrociliatus</name>
    <dbReference type="NCBI Taxonomy" id="2664684"/>
    <lineage>
        <taxon>Eukaryota</taxon>
        <taxon>Metazoa</taxon>
        <taxon>Spiralia</taxon>
        <taxon>Lophotrochozoa</taxon>
        <taxon>Annelida</taxon>
        <taxon>Polychaeta</taxon>
        <taxon>Polychaeta incertae sedis</taxon>
        <taxon>Dinophilidae</taxon>
        <taxon>Dimorphilus</taxon>
    </lineage>
</organism>
<evidence type="ECO:0000256" key="1">
    <source>
        <dbReference type="ARBA" id="ARBA00007205"/>
    </source>
</evidence>
<sequence>MSDEEEIRKTARSAILSSWLMSFQKAMDCDTWGEPLVAEDIYKRISQQIEQESYPTTELFTGHEKSTEATSKAITLQDMKLISENFKLMKNDHQIRSNFPTDVVSVSTVTICLPNLQENDPDSEGTNNSSLLGSCRGNLLPAPPSFPGKTTLGIVIEKIALKSSYKYIDPFISVSVKDQNGVNVSITQRTPSSHRVENDCIIFNQTVYLQKPIEFLPLGFAVFFEFCHYKPKKKSTSTKCWTYIERDDMNDKRVSLELYKKPVDNRRKKLKLYSDRKVYFNVNLSLIV</sequence>
<dbReference type="Pfam" id="PF14186">
    <property type="entry name" value="Aida_C2"/>
    <property type="match status" value="1"/>
</dbReference>